<evidence type="ECO:0000313" key="1">
    <source>
        <dbReference type="EMBL" id="MBB5961380.1"/>
    </source>
</evidence>
<dbReference type="Proteomes" id="UP000562352">
    <property type="component" value="Unassembled WGS sequence"/>
</dbReference>
<name>A0A841CVK8_PLAVE</name>
<evidence type="ECO:0000313" key="2">
    <source>
        <dbReference type="Proteomes" id="UP000562352"/>
    </source>
</evidence>
<sequence>MILVEYVSGGTGGRTGHTAPGTSELFGKAEEIREIFSRFVPSSTDTRAATQLTSGTRLVDLAYLQDHVVD</sequence>
<dbReference type="AlphaFoldDB" id="A0A841CVK8"/>
<gene>
    <name evidence="1" type="ORF">FHS22_000618</name>
</gene>
<dbReference type="EMBL" id="JACHJJ010000001">
    <property type="protein sequence ID" value="MBB5961380.1"/>
    <property type="molecule type" value="Genomic_DNA"/>
</dbReference>
<protein>
    <submittedName>
        <fullName evidence="1">Uncharacterized protein</fullName>
    </submittedName>
</protein>
<comment type="caution">
    <text evidence="1">The sequence shown here is derived from an EMBL/GenBank/DDBJ whole genome shotgun (WGS) entry which is preliminary data.</text>
</comment>
<organism evidence="1 2">
    <name type="scientific">Planomonospora venezuelensis</name>
    <dbReference type="NCBI Taxonomy" id="1999"/>
    <lineage>
        <taxon>Bacteria</taxon>
        <taxon>Bacillati</taxon>
        <taxon>Actinomycetota</taxon>
        <taxon>Actinomycetes</taxon>
        <taxon>Streptosporangiales</taxon>
        <taxon>Streptosporangiaceae</taxon>
        <taxon>Planomonospora</taxon>
    </lineage>
</organism>
<dbReference type="RefSeq" id="WP_184938141.1">
    <property type="nucleotide sequence ID" value="NZ_BAAAWZ010000001.1"/>
</dbReference>
<reference evidence="1 2" key="1">
    <citation type="submission" date="2020-08" db="EMBL/GenBank/DDBJ databases">
        <title>Genomic Encyclopedia of Type Strains, Phase III (KMG-III): the genomes of soil and plant-associated and newly described type strains.</title>
        <authorList>
            <person name="Whitman W."/>
        </authorList>
    </citation>
    <scope>NUCLEOTIDE SEQUENCE [LARGE SCALE GENOMIC DNA]</scope>
    <source>
        <strain evidence="1 2">CECT 3303</strain>
    </source>
</reference>
<keyword evidence="2" id="KW-1185">Reference proteome</keyword>
<accession>A0A841CVK8</accession>
<proteinExistence type="predicted"/>